<dbReference type="Proteomes" id="UP000290527">
    <property type="component" value="Unassembled WGS sequence"/>
</dbReference>
<dbReference type="InterPro" id="IPR022651">
    <property type="entry name" value="S_layer_C"/>
</dbReference>
<reference evidence="2 3" key="1">
    <citation type="journal article" date="2019" name="Int. J. Syst. Evol. Microbiol.">
        <title>Methanofervidicoccus abyssi gen. nov., sp. nov., a hydrogenotrophic methanogen, isolated from a hydrothermal vent chimney in the Mid-Cayman Spreading Center, the Caribbean Sea.</title>
        <authorList>
            <person name="Sakai S."/>
            <person name="Takaki Y."/>
            <person name="Miyazaki M."/>
            <person name="Ogawara M."/>
            <person name="Yanagawa K."/>
            <person name="Miyazaki J."/>
            <person name="Takai K."/>
        </authorList>
    </citation>
    <scope>NUCLEOTIDE SEQUENCE [LARGE SCALE GENOMIC DNA]</scope>
    <source>
        <strain evidence="2 3">HHB</strain>
    </source>
</reference>
<organism evidence="2 3">
    <name type="scientific">Methanofervidicoccus abyssi</name>
    <dbReference type="NCBI Taxonomy" id="2082189"/>
    <lineage>
        <taxon>Archaea</taxon>
        <taxon>Methanobacteriati</taxon>
        <taxon>Methanobacteriota</taxon>
        <taxon>Methanomada group</taxon>
        <taxon>Methanococci</taxon>
        <taxon>Methanococcales</taxon>
        <taxon>Methanofervidicoccus</taxon>
    </lineage>
</organism>
<dbReference type="NCBIfam" id="TIGR01564">
    <property type="entry name" value="S_layer_MJ"/>
    <property type="match status" value="1"/>
</dbReference>
<feature type="domain" description="S-layer protein outer" evidence="1">
    <location>
        <begin position="95"/>
        <end position="415"/>
    </location>
</feature>
<dbReference type="InterPro" id="IPR006454">
    <property type="entry name" value="S_layer_MJ"/>
</dbReference>
<evidence type="ECO:0000313" key="2">
    <source>
        <dbReference type="EMBL" id="GBF36364.1"/>
    </source>
</evidence>
<evidence type="ECO:0000259" key="1">
    <source>
        <dbReference type="Pfam" id="PF05124"/>
    </source>
</evidence>
<accession>A0A401HQ19</accession>
<dbReference type="Pfam" id="PF05124">
    <property type="entry name" value="S_layer_C"/>
    <property type="match status" value="1"/>
</dbReference>
<dbReference type="AlphaFoldDB" id="A0A401HQ19"/>
<dbReference type="EMBL" id="BFAX01000003">
    <property type="protein sequence ID" value="GBF36364.1"/>
    <property type="molecule type" value="Genomic_DNA"/>
</dbReference>
<keyword evidence="3" id="KW-1185">Reference proteome</keyword>
<evidence type="ECO:0000313" key="3">
    <source>
        <dbReference type="Proteomes" id="UP000290527"/>
    </source>
</evidence>
<comment type="caution">
    <text evidence="2">The sequence shown here is derived from an EMBL/GenBank/DDBJ whole genome shotgun (WGS) entry which is preliminary data.</text>
</comment>
<gene>
    <name evidence="2" type="ORF">MHHB_P0594</name>
</gene>
<sequence length="436" mass="50639">MITLRYIAIIRITLIALLISLIPLSYSLPILDTPTLIISNKNTPDIDYANMIMDKYYLKRKIQILNDSAANIFERKIRYILAHDKNFSIIGNNSKLYVEYDIENNTVKYKKIIYSVKIAKDEVDLFDIKYRILNRSSNKVILYTLSKKITTNSSFDYGDYKVVLKLVSLDNRILVVNIYKDNRLIEKDKELYKDKIFYLNRSIALLYEGTDRGKYVITVYNIIILEDGKDFVLNRNFRVSLSKDKISLIYKDLRNIGNSFHIFNYHIEVINNSPFKYFRVTYINNYTIELEDNDTVDLGEGTFLIKNGTRIFIFKDGEIFDRELKEYYTPSILLDSENVLKTDCNIILVGGPEVNRLTKNISKYLKVPITNTYPGKNTGVIQTIKNPYNPKYSIMVVAGSDRWGTKACVLALLDNVYSGGNITYVKWMNGTYRVLN</sequence>
<proteinExistence type="predicted"/>
<name>A0A401HQ19_9EURY</name>
<protein>
    <recommendedName>
        <fullName evidence="1">S-layer protein outer domain-containing protein</fullName>
    </recommendedName>
</protein>